<gene>
    <name evidence="1" type="ORF">AMTR_s00012p00265510</name>
</gene>
<reference evidence="2" key="1">
    <citation type="journal article" date="2013" name="Science">
        <title>The Amborella genome and the evolution of flowering plants.</title>
        <authorList>
            <consortium name="Amborella Genome Project"/>
        </authorList>
    </citation>
    <scope>NUCLEOTIDE SEQUENCE [LARGE SCALE GENOMIC DNA]</scope>
</reference>
<organism evidence="1 2">
    <name type="scientific">Amborella trichopoda</name>
    <dbReference type="NCBI Taxonomy" id="13333"/>
    <lineage>
        <taxon>Eukaryota</taxon>
        <taxon>Viridiplantae</taxon>
        <taxon>Streptophyta</taxon>
        <taxon>Embryophyta</taxon>
        <taxon>Tracheophyta</taxon>
        <taxon>Spermatophyta</taxon>
        <taxon>Magnoliopsida</taxon>
        <taxon>Amborellales</taxon>
        <taxon>Amborellaceae</taxon>
        <taxon>Amborella</taxon>
    </lineage>
</organism>
<dbReference type="EMBL" id="KI393609">
    <property type="protein sequence ID" value="ERN08084.1"/>
    <property type="molecule type" value="Genomic_DNA"/>
</dbReference>
<sequence length="61" mass="6434">MAWRAVSTFGVKCNTWCSRLVTDTVSFASFPAAHQKSTESARLGSGSTRVAAAHIAAATYV</sequence>
<proteinExistence type="predicted"/>
<dbReference type="Gramene" id="ERN08084">
    <property type="protein sequence ID" value="ERN08084"/>
    <property type="gene ID" value="AMTR_s00012p00265510"/>
</dbReference>
<evidence type="ECO:0000313" key="1">
    <source>
        <dbReference type="EMBL" id="ERN08084.1"/>
    </source>
</evidence>
<keyword evidence="2" id="KW-1185">Reference proteome</keyword>
<dbReference type="Proteomes" id="UP000017836">
    <property type="component" value="Unassembled WGS sequence"/>
</dbReference>
<protein>
    <submittedName>
        <fullName evidence="1">Uncharacterized protein</fullName>
    </submittedName>
</protein>
<dbReference type="HOGENOM" id="CLU_2925647_0_0_1"/>
<evidence type="ECO:0000313" key="2">
    <source>
        <dbReference type="Proteomes" id="UP000017836"/>
    </source>
</evidence>
<dbReference type="AlphaFoldDB" id="W1PK24"/>
<accession>W1PK24</accession>
<name>W1PK24_AMBTC</name>